<organism evidence="1 2">
    <name type="scientific">Trichonephila clavata</name>
    <name type="common">Joro spider</name>
    <name type="synonym">Nephila clavata</name>
    <dbReference type="NCBI Taxonomy" id="2740835"/>
    <lineage>
        <taxon>Eukaryota</taxon>
        <taxon>Metazoa</taxon>
        <taxon>Ecdysozoa</taxon>
        <taxon>Arthropoda</taxon>
        <taxon>Chelicerata</taxon>
        <taxon>Arachnida</taxon>
        <taxon>Araneae</taxon>
        <taxon>Araneomorphae</taxon>
        <taxon>Entelegynae</taxon>
        <taxon>Araneoidea</taxon>
        <taxon>Nephilidae</taxon>
        <taxon>Trichonephila</taxon>
    </lineage>
</organism>
<proteinExistence type="predicted"/>
<reference evidence="1" key="1">
    <citation type="submission" date="2020-07" db="EMBL/GenBank/DDBJ databases">
        <title>Multicomponent nature underlies the extraordinary mechanical properties of spider dragline silk.</title>
        <authorList>
            <person name="Kono N."/>
            <person name="Nakamura H."/>
            <person name="Mori M."/>
            <person name="Yoshida Y."/>
            <person name="Ohtoshi R."/>
            <person name="Malay A.D."/>
            <person name="Moran D.A.P."/>
            <person name="Tomita M."/>
            <person name="Numata K."/>
            <person name="Arakawa K."/>
        </authorList>
    </citation>
    <scope>NUCLEOTIDE SEQUENCE</scope>
</reference>
<gene>
    <name evidence="1" type="ORF">TNCT_181371</name>
</gene>
<dbReference type="Proteomes" id="UP000887116">
    <property type="component" value="Unassembled WGS sequence"/>
</dbReference>
<evidence type="ECO:0000313" key="2">
    <source>
        <dbReference type="Proteomes" id="UP000887116"/>
    </source>
</evidence>
<comment type="caution">
    <text evidence="1">The sequence shown here is derived from an EMBL/GenBank/DDBJ whole genome shotgun (WGS) entry which is preliminary data.</text>
</comment>
<sequence length="104" mass="11162">MFCCRVKSGSYCSNPINFAIDIPSSHAEQQRSCPESEIGRQVVFRSKDRIPGCGSGYAPELQGSSSSEVKNFFRVLFVKPADKGGCGSLGAGKDCGTLVIKNHE</sequence>
<evidence type="ECO:0000313" key="1">
    <source>
        <dbReference type="EMBL" id="GFR34047.1"/>
    </source>
</evidence>
<protein>
    <submittedName>
        <fullName evidence="1">Uncharacterized protein</fullName>
    </submittedName>
</protein>
<name>A0A8X6M6P9_TRICU</name>
<accession>A0A8X6M6P9</accession>
<dbReference type="AlphaFoldDB" id="A0A8X6M6P9"/>
<dbReference type="EMBL" id="BMAO01029807">
    <property type="protein sequence ID" value="GFR34047.1"/>
    <property type="molecule type" value="Genomic_DNA"/>
</dbReference>
<keyword evidence="2" id="KW-1185">Reference proteome</keyword>